<dbReference type="EMBL" id="BAAAZA010000001">
    <property type="protein sequence ID" value="GAA3846188.1"/>
    <property type="molecule type" value="Genomic_DNA"/>
</dbReference>
<sequence>MPDLPTPQDATEAALFSESWDAVLSYADLCTSGSAAGRQLATEAFSRGVREARADEPPARGGRRTPRLPGIPLLLTAVRTTAEAWEAQGTGHRLDPDLRLWLHSGQAARYTGPPLQRPLALRALKDMHEADAALLWLVEVEALPLPDAARRLGLDPPAASVELTEVRGLFRDRCRRNHLDTPMDAECRSYARLLDAVTRSSGAETPEDLSRHLATCVECAEAAACLRLHGGETAAALASGVIGWGGLAYLERRRRAAEAGLSGGRTDAGADRGVAVGAEARPRIGRAGILAAAVIVSGLALTVSLMQLGDSGGRTTAGGDVGDSRRAADQGPAVPSLGPVTGDATVGASPTARPSRSADATKSPDSDAEPQGKSTSPVADPPGVPEPDKAAPAPCRVRYHVDSEWSNGFQATVTVTTAGALDGWSVGWTFGNGQRITQMWDGTFAQGGSRVTARAAAYNKEVAANGTFAFGFLSSWHDNNAVPSRFTVNGLRCSTAG</sequence>
<feature type="compositionally biased region" description="Basic and acidic residues" evidence="3">
    <location>
        <begin position="48"/>
        <end position="58"/>
    </location>
</feature>
<evidence type="ECO:0000313" key="5">
    <source>
        <dbReference type="EMBL" id="GAA3846188.1"/>
    </source>
</evidence>
<name>A0ABP7JJ63_9ACTN</name>
<keyword evidence="1" id="KW-0732">Signal</keyword>
<keyword evidence="2" id="KW-0119">Carbohydrate metabolism</keyword>
<dbReference type="Pfam" id="PF00553">
    <property type="entry name" value="CBM_2"/>
    <property type="match status" value="1"/>
</dbReference>
<evidence type="ECO:0000256" key="3">
    <source>
        <dbReference type="SAM" id="MobiDB-lite"/>
    </source>
</evidence>
<accession>A0ABP7JJ63</accession>
<dbReference type="InterPro" id="IPR012291">
    <property type="entry name" value="CBM2_carb-bd_dom_sf"/>
</dbReference>
<feature type="domain" description="CBM2" evidence="4">
    <location>
        <begin position="388"/>
        <end position="496"/>
    </location>
</feature>
<evidence type="ECO:0000259" key="4">
    <source>
        <dbReference type="PROSITE" id="PS51173"/>
    </source>
</evidence>
<comment type="caution">
    <text evidence="5">The sequence shown here is derived from an EMBL/GenBank/DDBJ whole genome shotgun (WGS) entry which is preliminary data.</text>
</comment>
<evidence type="ECO:0000256" key="2">
    <source>
        <dbReference type="ARBA" id="ARBA00023326"/>
    </source>
</evidence>
<feature type="region of interest" description="Disordered" evidence="3">
    <location>
        <begin position="309"/>
        <end position="392"/>
    </location>
</feature>
<gene>
    <name evidence="5" type="ORF">GCM10022207_03760</name>
</gene>
<organism evidence="5 6">
    <name type="scientific">Streptomyces lannensis</name>
    <dbReference type="NCBI Taxonomy" id="766498"/>
    <lineage>
        <taxon>Bacteria</taxon>
        <taxon>Bacillati</taxon>
        <taxon>Actinomycetota</taxon>
        <taxon>Actinomycetes</taxon>
        <taxon>Kitasatosporales</taxon>
        <taxon>Streptomycetaceae</taxon>
        <taxon>Streptomyces</taxon>
    </lineage>
</organism>
<keyword evidence="2" id="KW-0624">Polysaccharide degradation</keyword>
<dbReference type="PROSITE" id="PS51173">
    <property type="entry name" value="CBM2"/>
    <property type="match status" value="1"/>
</dbReference>
<evidence type="ECO:0000256" key="1">
    <source>
        <dbReference type="ARBA" id="ARBA00022729"/>
    </source>
</evidence>
<dbReference type="InterPro" id="IPR001919">
    <property type="entry name" value="CBD2"/>
</dbReference>
<reference evidence="6" key="1">
    <citation type="journal article" date="2019" name="Int. J. Syst. Evol. Microbiol.">
        <title>The Global Catalogue of Microorganisms (GCM) 10K type strain sequencing project: providing services to taxonomists for standard genome sequencing and annotation.</title>
        <authorList>
            <consortium name="The Broad Institute Genomics Platform"/>
            <consortium name="The Broad Institute Genome Sequencing Center for Infectious Disease"/>
            <person name="Wu L."/>
            <person name="Ma J."/>
        </authorList>
    </citation>
    <scope>NUCLEOTIDE SEQUENCE [LARGE SCALE GENOMIC DNA]</scope>
    <source>
        <strain evidence="6">JCM 16578</strain>
    </source>
</reference>
<dbReference type="InterPro" id="IPR008965">
    <property type="entry name" value="CBM2/CBM3_carb-bd_dom_sf"/>
</dbReference>
<feature type="region of interest" description="Disordered" evidence="3">
    <location>
        <begin position="48"/>
        <end position="67"/>
    </location>
</feature>
<dbReference type="RefSeq" id="WP_345545684.1">
    <property type="nucleotide sequence ID" value="NZ_BAAAZA010000001.1"/>
</dbReference>
<protein>
    <recommendedName>
        <fullName evidence="4">CBM2 domain-containing protein</fullName>
    </recommendedName>
</protein>
<evidence type="ECO:0000313" key="6">
    <source>
        <dbReference type="Proteomes" id="UP001501563"/>
    </source>
</evidence>
<dbReference type="SMART" id="SM00637">
    <property type="entry name" value="CBD_II"/>
    <property type="match status" value="1"/>
</dbReference>
<dbReference type="Proteomes" id="UP001501563">
    <property type="component" value="Unassembled WGS sequence"/>
</dbReference>
<dbReference type="SUPFAM" id="SSF49384">
    <property type="entry name" value="Carbohydrate-binding domain"/>
    <property type="match status" value="1"/>
</dbReference>
<proteinExistence type="predicted"/>
<feature type="compositionally biased region" description="Gly residues" evidence="3">
    <location>
        <begin position="310"/>
        <end position="321"/>
    </location>
</feature>
<keyword evidence="6" id="KW-1185">Reference proteome</keyword>
<dbReference type="Gene3D" id="2.60.40.290">
    <property type="match status" value="1"/>
</dbReference>